<reference evidence="4 5" key="1">
    <citation type="submission" date="2024-03" db="EMBL/GenBank/DDBJ databases">
        <title>Adaptation during the transition from Ophiocordyceps entomopathogen to insect associate is accompanied by gene loss and intensified selection.</title>
        <authorList>
            <person name="Ward C.M."/>
            <person name="Onetto C.A."/>
            <person name="Borneman A.R."/>
        </authorList>
    </citation>
    <scope>NUCLEOTIDE SEQUENCE [LARGE SCALE GENOMIC DNA]</scope>
    <source>
        <strain evidence="4">AWRI1</strain>
        <tissue evidence="4">Single Adult Female</tissue>
    </source>
</reference>
<dbReference type="PANTHER" id="PTHR48125:SF12">
    <property type="entry name" value="AT HOOK TRANSCRIPTION FACTOR FAMILY-RELATED"/>
    <property type="match status" value="1"/>
</dbReference>
<gene>
    <name evidence="4" type="ORF">V9T40_010724</name>
</gene>
<evidence type="ECO:0000313" key="5">
    <source>
        <dbReference type="Proteomes" id="UP001367676"/>
    </source>
</evidence>
<name>A0AAN9T449_9HEMI</name>
<dbReference type="PANTHER" id="PTHR48125">
    <property type="entry name" value="LP07818P1"/>
    <property type="match status" value="1"/>
</dbReference>
<accession>A0AAN9T449</accession>
<dbReference type="Pfam" id="PF00098">
    <property type="entry name" value="zf-CCHC"/>
    <property type="match status" value="1"/>
</dbReference>
<feature type="domain" description="CCHC-type" evidence="3">
    <location>
        <begin position="357"/>
        <end position="373"/>
    </location>
</feature>
<sequence>MINPNSKWIGGEFILSRIEVPKDDGRLARRAARRLGIRLITPRLILTRYDELPVHPAVVEDYEANIEVAPDVPAPLPGGMDVQVGVRLQGRQEPLRPLRQRGIAGCEIGSPPGLAGGREIYVGFFGSSSGLSLRERWHLRCEELFGPLPPPLSPAFPAHLEQMFNLRISGSENLDIDVENIPLPPGTPPAANWFVNVEEIPLPAEVEAGEVVDPIVPDPIPIVEEPEDDAEEPAALYVSVPAGELMLRLVRVWPCGVPAPPPTSPPPVEVPDVRPCSPIRPAIEMPQFRMLMPPPPPPPPVALAVEPPAPIEIAQVRSATPPARIPDFIPMAPRRFGFRARGFRAGEFAQLPVENVRCFRCHLHGHVSYNCPNREVAPGERCFNCEGLGHVQMDCPEPPQFHLQRQADLGRGLRRRFMSARWPRPRARRNLFGERDGQRSSGSGAAPGMVRAATAPPAPDPRIPPASAQRGRTLRDRVGGRNGRGRGLGRVRARVPQAHLPPPANVSSSSSDEEFWEWYVNFYFIPKILHGPKVEFCEINFVGEPKFDMFIFRP</sequence>
<feature type="domain" description="CCHC-type" evidence="3">
    <location>
        <begin position="381"/>
        <end position="397"/>
    </location>
</feature>
<dbReference type="InterPro" id="IPR036875">
    <property type="entry name" value="Znf_CCHC_sf"/>
</dbReference>
<keyword evidence="5" id="KW-1185">Reference proteome</keyword>
<dbReference type="PROSITE" id="PS50158">
    <property type="entry name" value="ZF_CCHC"/>
    <property type="match status" value="2"/>
</dbReference>
<dbReference type="GO" id="GO:0003676">
    <property type="term" value="F:nucleic acid binding"/>
    <property type="evidence" value="ECO:0007669"/>
    <property type="project" value="InterPro"/>
</dbReference>
<keyword evidence="1" id="KW-0862">Zinc</keyword>
<dbReference type="Proteomes" id="UP001367676">
    <property type="component" value="Unassembled WGS sequence"/>
</dbReference>
<keyword evidence="1" id="KW-0863">Zinc-finger</keyword>
<feature type="region of interest" description="Disordered" evidence="2">
    <location>
        <begin position="426"/>
        <end position="488"/>
    </location>
</feature>
<dbReference type="Gene3D" id="4.10.60.10">
    <property type="entry name" value="Zinc finger, CCHC-type"/>
    <property type="match status" value="1"/>
</dbReference>
<dbReference type="GO" id="GO:0008270">
    <property type="term" value="F:zinc ion binding"/>
    <property type="evidence" value="ECO:0007669"/>
    <property type="project" value="UniProtKB-KW"/>
</dbReference>
<keyword evidence="1" id="KW-0479">Metal-binding</keyword>
<dbReference type="InterPro" id="IPR001878">
    <property type="entry name" value="Znf_CCHC"/>
</dbReference>
<evidence type="ECO:0000256" key="1">
    <source>
        <dbReference type="PROSITE-ProRule" id="PRU00047"/>
    </source>
</evidence>
<protein>
    <recommendedName>
        <fullName evidence="3">CCHC-type domain-containing protein</fullName>
    </recommendedName>
</protein>
<evidence type="ECO:0000313" key="4">
    <source>
        <dbReference type="EMBL" id="KAK7573533.1"/>
    </source>
</evidence>
<dbReference type="SUPFAM" id="SSF57756">
    <property type="entry name" value="Retrovirus zinc finger-like domains"/>
    <property type="match status" value="1"/>
</dbReference>
<proteinExistence type="predicted"/>
<evidence type="ECO:0000256" key="2">
    <source>
        <dbReference type="SAM" id="MobiDB-lite"/>
    </source>
</evidence>
<dbReference type="AlphaFoldDB" id="A0AAN9T449"/>
<organism evidence="4 5">
    <name type="scientific">Parthenolecanium corni</name>
    <dbReference type="NCBI Taxonomy" id="536013"/>
    <lineage>
        <taxon>Eukaryota</taxon>
        <taxon>Metazoa</taxon>
        <taxon>Ecdysozoa</taxon>
        <taxon>Arthropoda</taxon>
        <taxon>Hexapoda</taxon>
        <taxon>Insecta</taxon>
        <taxon>Pterygota</taxon>
        <taxon>Neoptera</taxon>
        <taxon>Paraneoptera</taxon>
        <taxon>Hemiptera</taxon>
        <taxon>Sternorrhyncha</taxon>
        <taxon>Coccoidea</taxon>
        <taxon>Coccidae</taxon>
        <taxon>Parthenolecanium</taxon>
    </lineage>
</organism>
<evidence type="ECO:0000259" key="3">
    <source>
        <dbReference type="PROSITE" id="PS50158"/>
    </source>
</evidence>
<dbReference type="EMBL" id="JBBCAQ010000037">
    <property type="protein sequence ID" value="KAK7573533.1"/>
    <property type="molecule type" value="Genomic_DNA"/>
</dbReference>
<dbReference type="SMART" id="SM00343">
    <property type="entry name" value="ZnF_C2HC"/>
    <property type="match status" value="2"/>
</dbReference>
<comment type="caution">
    <text evidence="4">The sequence shown here is derived from an EMBL/GenBank/DDBJ whole genome shotgun (WGS) entry which is preliminary data.</text>
</comment>